<accession>A0A396RLF9</accession>
<dbReference type="InterPro" id="IPR038607">
    <property type="entry name" value="PhoD-like_sf"/>
</dbReference>
<evidence type="ECO:0000313" key="2">
    <source>
        <dbReference type="EMBL" id="RHW17184.1"/>
    </source>
</evidence>
<dbReference type="OrthoDB" id="327733at2"/>
<dbReference type="RefSeq" id="WP_118864351.1">
    <property type="nucleotide sequence ID" value="NZ_QWLV01000005.1"/>
</dbReference>
<feature type="domain" description="PhoD-like phosphatase metallophosphatase" evidence="1">
    <location>
        <begin position="917"/>
        <end position="1139"/>
    </location>
</feature>
<protein>
    <recommendedName>
        <fullName evidence="1">PhoD-like phosphatase metallophosphatase domain-containing protein</fullName>
    </recommendedName>
</protein>
<dbReference type="AlphaFoldDB" id="A0A396RLF9"/>
<gene>
    <name evidence="2" type="ORF">D1610_11585</name>
</gene>
<dbReference type="Gene3D" id="3.60.21.70">
    <property type="entry name" value="PhoD-like phosphatase"/>
    <property type="match status" value="1"/>
</dbReference>
<evidence type="ECO:0000313" key="3">
    <source>
        <dbReference type="Proteomes" id="UP000266693"/>
    </source>
</evidence>
<dbReference type="PANTHER" id="PTHR33987">
    <property type="entry name" value="CALCINEURIN-LIKE METALLO-PHOSPHOESTERASE SUPERFAMILY PROTEIN"/>
    <property type="match status" value="1"/>
</dbReference>
<dbReference type="Pfam" id="PF09423">
    <property type="entry name" value="PhoD"/>
    <property type="match status" value="1"/>
</dbReference>
<organism evidence="2 3">
    <name type="scientific">Sphingomonas gilva</name>
    <dbReference type="NCBI Taxonomy" id="2305907"/>
    <lineage>
        <taxon>Bacteria</taxon>
        <taxon>Pseudomonadati</taxon>
        <taxon>Pseudomonadota</taxon>
        <taxon>Alphaproteobacteria</taxon>
        <taxon>Sphingomonadales</taxon>
        <taxon>Sphingomonadaceae</taxon>
        <taxon>Sphingomonas</taxon>
    </lineage>
</organism>
<evidence type="ECO:0000259" key="1">
    <source>
        <dbReference type="Pfam" id="PF09423"/>
    </source>
</evidence>
<dbReference type="InterPro" id="IPR018946">
    <property type="entry name" value="PhoD-like_MPP"/>
</dbReference>
<name>A0A396RLF9_9SPHN</name>
<comment type="caution">
    <text evidence="2">The sequence shown here is derived from an EMBL/GenBank/DDBJ whole genome shotgun (WGS) entry which is preliminary data.</text>
</comment>
<dbReference type="Proteomes" id="UP000266693">
    <property type="component" value="Unassembled WGS sequence"/>
</dbReference>
<reference evidence="2 3" key="1">
    <citation type="submission" date="2018-08" db="EMBL/GenBank/DDBJ databases">
        <title>The multiple taxonomic identification of Sphingomonas gilva.</title>
        <authorList>
            <person name="Zhu D."/>
            <person name="Zheng S."/>
        </authorList>
    </citation>
    <scope>NUCLEOTIDE SEQUENCE [LARGE SCALE GENOMIC DNA]</scope>
    <source>
        <strain evidence="2 3">ZDH117</strain>
    </source>
</reference>
<dbReference type="PANTHER" id="PTHR33987:SF1">
    <property type="entry name" value="CALCINEURIN-LIKE METALLO-PHOSPHOESTERASE SUPERFAMILY PROTEIN"/>
    <property type="match status" value="1"/>
</dbReference>
<dbReference type="EMBL" id="QWLV01000005">
    <property type="protein sequence ID" value="RHW17184.1"/>
    <property type="molecule type" value="Genomic_DNA"/>
</dbReference>
<keyword evidence="3" id="KW-1185">Reference proteome</keyword>
<dbReference type="InterPro" id="IPR029052">
    <property type="entry name" value="Metallo-depent_PP-like"/>
</dbReference>
<sequence>MPVTIETRDIEQLPELAAVSPDAWTIAQEPGGPAGKVALKNLLGKLIATDTAKETAADLAADLAHPANEVALVFADPTPASCGWYRKTGAEGAGEWVQFEKLGAQAKAEVDAATVAALVAIAEQTEQLDDAAEQLGDAVALIAAGPHPILDLPDPDPARFLLIDDYSDTPRPAYSDGSAWRWDNDGSVVEPMPGIASKYAGMAAWADFGANSYALPDAEDATLPSLAAQLDWLANYSVDNRSRFVVDQDGLFRDFNDGRNLIRKSEDFSGAEWTKTGVTLADQLVSPSGATLTKVNQVANNTAARIATVSTFDYQTHAFAIEAKAAELSMLVIGTQHGDTFFDLATGTVGTSHALHRDATLTDLGGGVYRARLVSDVQNSTFTVRLAAGSDLTPNGNGGGMYLGGAQVTRGDAIVAYEKTDAAHSVLRELAIDHRHGRPMFRRSIATGNLLRYNLDPSQAVWTKTGATIGAAAVGPDGKQSQRPLIEDASTGPHAITQSVTKTGSTNTGRMTGFVPKSATRRAYLDARPASAAAIAWFDPATGAFGTIGAGCTVEIEEFPDHWRVGLFWTGFSSGTYALRWGMSDADGVTDYTGDGVSEMAWWGLTADAGQAELPHGLAVHHNPLTAQIATTALDDLVLPASVQALLVGGDYTLVMRGRDMRGGSEARLLGADYSAGKPSFELFFGTAPFLPNKGTARMTVTSIVQGSANGLNGDAGSGDGRGDWAIAVGEDRLGRTISFNGGPVAPAWPRDNPVDPTGLAIGGSKVPNNPPLGSFFLDFIGIIPNRVRDGRVRELATPAPSVVLPAPNWTAPAAGPSEVVNMWAGANLATSFIATGRVTRNCTARIVVSVAEDLSDPLYGPATSVTGKIARVSIGGLTPDTQYYFAIEANGAIGALRGKFRTSKLGAHSFRFLAGSCTNTRQDRPMFDLMRAKNALFFSHLGDMTYLDPYTPSESAFLYPYEARVALFPTRARQLRELPTRQQIDDHDFGGNGGDRTMPGKAQALTAYREQWPMPFDPDPAKGLYWSETHGRLRFIYLDLRSAADPIDPPNPANTLMGAVQKQWFKDEIVAAKAAGQPVVILSSLVWSGPDVLGAPGQANWQDWSFERREIADYLKAQDMAGKVLLLSGDTHAAGISTGAGNDYATGGGMPMPEVLVSGMDEEPATGGPEAWDIGFARPASQVSGLYGVFDVIDGGGEAIDIAVKVMRVTFATGEEMIAEGIIEPPAQLQHTFTLAVPA</sequence>
<dbReference type="SUPFAM" id="SSF56300">
    <property type="entry name" value="Metallo-dependent phosphatases"/>
    <property type="match status" value="1"/>
</dbReference>
<proteinExistence type="predicted"/>